<gene>
    <name evidence="2" type="ORF">PIIN_09382</name>
</gene>
<reference evidence="2 3" key="1">
    <citation type="journal article" date="2011" name="PLoS Pathog.">
        <title>Endophytic Life Strategies Decoded by Genome and Transcriptome Analyses of the Mutualistic Root Symbiont Piriformospora indica.</title>
        <authorList>
            <person name="Zuccaro A."/>
            <person name="Lahrmann U."/>
            <person name="Guldener U."/>
            <person name="Langen G."/>
            <person name="Pfiffi S."/>
            <person name="Biedenkopf D."/>
            <person name="Wong P."/>
            <person name="Samans B."/>
            <person name="Grimm C."/>
            <person name="Basiewicz M."/>
            <person name="Murat C."/>
            <person name="Martin F."/>
            <person name="Kogel K.H."/>
        </authorList>
    </citation>
    <scope>NUCLEOTIDE SEQUENCE [LARGE SCALE GENOMIC DNA]</scope>
    <source>
        <strain evidence="2 3">DSM 11827</strain>
    </source>
</reference>
<evidence type="ECO:0000313" key="2">
    <source>
        <dbReference type="EMBL" id="CCA75399.1"/>
    </source>
</evidence>
<sequence length="365" mass="39454">MNEHPLEHQIPALVDICKTTNVVQRNVDTIPLVDGGGDDDCSSSSSSVAIATPLLAGALDLMLQVDNEPTLSSVPMVRSGGMLDNAHTPAPLPIPAVDTLKETTIASPPLSATDPLPVPDGPTPPTVFTDTVDSAQMDKDEEELENEQLRIDLEHALAMDALSEANAAFRSSSPFPQYAVNTEFPLPILSKFGVRDRIQYVWATQLGHCFAMIRGGTLPLGDLVSCPGCHGHALVGSYMKSIAVRPLPPLVRTLLNPEYRNLYQPALPGGSSMSSYEYDGSDMDNFSEYDVNYLDMDPSNKIPIVKLHACVVCTTPGCRSAAVCRPQGRIVLPLVMEDYCLLFGQWLETDPMLVDDLDTLFGVCI</sequence>
<evidence type="ECO:0000256" key="1">
    <source>
        <dbReference type="SAM" id="Coils"/>
    </source>
</evidence>
<name>G4TVQ6_SERID</name>
<dbReference type="Proteomes" id="UP000007148">
    <property type="component" value="Unassembled WGS sequence"/>
</dbReference>
<feature type="coiled-coil region" evidence="1">
    <location>
        <begin position="132"/>
        <end position="159"/>
    </location>
</feature>
<comment type="caution">
    <text evidence="2">The sequence shown here is derived from an EMBL/GenBank/DDBJ whole genome shotgun (WGS) entry which is preliminary data.</text>
</comment>
<dbReference type="InParanoid" id="G4TVQ6"/>
<dbReference type="HOGENOM" id="CLU_758922_0_0_1"/>
<proteinExistence type="predicted"/>
<accession>G4TVQ6</accession>
<dbReference type="EMBL" id="CAFZ01000444">
    <property type="protein sequence ID" value="CCA75399.1"/>
    <property type="molecule type" value="Genomic_DNA"/>
</dbReference>
<dbReference type="AlphaFoldDB" id="G4TVQ6"/>
<keyword evidence="3" id="KW-1185">Reference proteome</keyword>
<keyword evidence="1" id="KW-0175">Coiled coil</keyword>
<protein>
    <submittedName>
        <fullName evidence="2">Uncharacterized protein</fullName>
    </submittedName>
</protein>
<evidence type="ECO:0000313" key="3">
    <source>
        <dbReference type="Proteomes" id="UP000007148"/>
    </source>
</evidence>
<organism evidence="2 3">
    <name type="scientific">Serendipita indica (strain DSM 11827)</name>
    <name type="common">Root endophyte fungus</name>
    <name type="synonym">Piriformospora indica</name>
    <dbReference type="NCBI Taxonomy" id="1109443"/>
    <lineage>
        <taxon>Eukaryota</taxon>
        <taxon>Fungi</taxon>
        <taxon>Dikarya</taxon>
        <taxon>Basidiomycota</taxon>
        <taxon>Agaricomycotina</taxon>
        <taxon>Agaricomycetes</taxon>
        <taxon>Sebacinales</taxon>
        <taxon>Serendipitaceae</taxon>
        <taxon>Serendipita</taxon>
    </lineage>
</organism>